<dbReference type="Gene3D" id="2.115.10.20">
    <property type="entry name" value="Glycosyl hydrolase domain, family 43"/>
    <property type="match status" value="1"/>
</dbReference>
<organism evidence="1">
    <name type="scientific">Caldilineaceae bacterium SB0661_bin_32</name>
    <dbReference type="NCBI Taxonomy" id="2605255"/>
    <lineage>
        <taxon>Bacteria</taxon>
        <taxon>Bacillati</taxon>
        <taxon>Chloroflexota</taxon>
        <taxon>Caldilineae</taxon>
        <taxon>Caldilineales</taxon>
        <taxon>Caldilineaceae</taxon>
    </lineage>
</organism>
<evidence type="ECO:0008006" key="2">
    <source>
        <dbReference type="Google" id="ProtNLM"/>
    </source>
</evidence>
<comment type="caution">
    <text evidence="1">The sequence shown here is derived from an EMBL/GenBank/DDBJ whole genome shotgun (WGS) entry which is preliminary data.</text>
</comment>
<name>A0A6B1D5K9_9CHLR</name>
<dbReference type="InterPro" id="IPR023296">
    <property type="entry name" value="Glyco_hydro_beta-prop_sf"/>
</dbReference>
<dbReference type="SUPFAM" id="SSF75005">
    <property type="entry name" value="Arabinanase/levansucrase/invertase"/>
    <property type="match status" value="1"/>
</dbReference>
<sequence length="489" mass="54071">MIFKPSIVARMWDTWLYYHGGKHYLFYLSNSLADVRWDGMSVAVSDDGVHFDDHGPIIHKADDAVWLGTGMVWRAGEKFMLNFSEERAGIQEIFFAESDDLLQWTRLPDEEYICRADSRWYHDDPTFTRPRWDCIWALPREEGDGYIGFLTAVARHGPAGLCGTAGCVVSDDGRHFRAAPPVIETGVWGDRVEVGAVEKFGDRYYMLLGVGSAPLGARQRSRLPAGEGGMFVLNSESQAGPYVLDTGQAPFLSSSPILYTYFARFYRCGDELLLNHHTVPRSGHAGPEDIYFSPLKLVQRDDAGILSLHWWTGNEALKGREGLVVLEGSHLYGLKEDACSLEAGQAQFSAVSGGLAILPAKYDTARGVILEAEVTVHASDAAISGAGLFVEGEAVNEGTLLFAQSDGRLGVGRYDGYAFRPQDGKPYSFTPDEPARWRLLLRDAHVELYIDDEHIQCFTMDHRPGGRLGFAVEAGSATVSNVRAWEMSL</sequence>
<gene>
    <name evidence="1" type="ORF">F4X14_07260</name>
</gene>
<proteinExistence type="predicted"/>
<dbReference type="AlphaFoldDB" id="A0A6B1D5K9"/>
<protein>
    <recommendedName>
        <fullName evidence="2">Glycosyl hydrolase family 32</fullName>
    </recommendedName>
</protein>
<dbReference type="EMBL" id="VXMH01000033">
    <property type="protein sequence ID" value="MYC94753.1"/>
    <property type="molecule type" value="Genomic_DNA"/>
</dbReference>
<dbReference type="Gene3D" id="2.60.120.560">
    <property type="entry name" value="Exo-inulinase, domain 1"/>
    <property type="match status" value="1"/>
</dbReference>
<accession>A0A6B1D5K9</accession>
<reference evidence="1" key="1">
    <citation type="submission" date="2019-09" db="EMBL/GenBank/DDBJ databases">
        <title>Characterisation of the sponge microbiome using genome-centric metagenomics.</title>
        <authorList>
            <person name="Engelberts J.P."/>
            <person name="Robbins S.J."/>
            <person name="De Goeij J.M."/>
            <person name="Aranda M."/>
            <person name="Bell S.C."/>
            <person name="Webster N.S."/>
        </authorList>
    </citation>
    <scope>NUCLEOTIDE SEQUENCE</scope>
    <source>
        <strain evidence="1">SB0661_bin_32</strain>
    </source>
</reference>
<evidence type="ECO:0000313" key="1">
    <source>
        <dbReference type="EMBL" id="MYC94753.1"/>
    </source>
</evidence>